<proteinExistence type="predicted"/>
<keyword evidence="3" id="KW-1185">Reference proteome</keyword>
<dbReference type="AlphaFoldDB" id="A0A517LRD1"/>
<feature type="compositionally biased region" description="Polar residues" evidence="1">
    <location>
        <begin position="1"/>
        <end position="20"/>
    </location>
</feature>
<dbReference type="EMBL" id="CP042204">
    <property type="protein sequence ID" value="QDS78200.1"/>
    <property type="molecule type" value="Genomic_DNA"/>
</dbReference>
<reference evidence="2 3" key="1">
    <citation type="submission" date="2019-07" db="EMBL/GenBank/DDBJ databases">
        <title>Finished genome of Venturia effusa.</title>
        <authorList>
            <person name="Young C.A."/>
            <person name="Cox M.P."/>
            <person name="Ganley A.R.D."/>
            <person name="David W.J."/>
        </authorList>
    </citation>
    <scope>NUCLEOTIDE SEQUENCE [LARGE SCALE GENOMIC DNA]</scope>
    <source>
        <strain evidence="3">albino</strain>
    </source>
</reference>
<evidence type="ECO:0000256" key="1">
    <source>
        <dbReference type="SAM" id="MobiDB-lite"/>
    </source>
</evidence>
<dbReference type="Proteomes" id="UP000316270">
    <property type="component" value="Chromosome 20"/>
</dbReference>
<evidence type="ECO:0000313" key="3">
    <source>
        <dbReference type="Proteomes" id="UP000316270"/>
    </source>
</evidence>
<evidence type="ECO:0000313" key="2">
    <source>
        <dbReference type="EMBL" id="QDS78200.1"/>
    </source>
</evidence>
<organism evidence="2 3">
    <name type="scientific">Venturia effusa</name>
    <dbReference type="NCBI Taxonomy" id="50376"/>
    <lineage>
        <taxon>Eukaryota</taxon>
        <taxon>Fungi</taxon>
        <taxon>Dikarya</taxon>
        <taxon>Ascomycota</taxon>
        <taxon>Pezizomycotina</taxon>
        <taxon>Dothideomycetes</taxon>
        <taxon>Pleosporomycetidae</taxon>
        <taxon>Venturiales</taxon>
        <taxon>Venturiaceae</taxon>
        <taxon>Venturia</taxon>
    </lineage>
</organism>
<protein>
    <submittedName>
        <fullName evidence="2">Uncharacterized protein</fullName>
    </submittedName>
</protein>
<name>A0A517LRD1_9PEZI</name>
<feature type="region of interest" description="Disordered" evidence="1">
    <location>
        <begin position="1"/>
        <end position="22"/>
    </location>
</feature>
<sequence length="261" mass="29410">MGSVLSSFVSQPTIASSSTGFKRPSRDILDWPDDKLLSYVRRDYPLPPPHLKTVEDGCKVELTTTVVAFTPAELHKIMTQDQVYSMVRHYNPVPKNSENIGSLYLALFWLHRRGRVVGGIPVEYTACLDTTVKFGFGNNKPDGVLTFNRNWVDRFGQSFGLFGEGFPLAPPLSHQRYTYQRKNLFVVLSHLIETRTYFMDTFENGVKKCSSCIARGGPFSQDQHCVETRMSHFGLVGYHSRGDRRCTGCVLAGLVSILFDL</sequence>
<gene>
    <name evidence="2" type="ORF">FKW77_000518</name>
</gene>
<accession>A0A517LRD1</accession>